<gene>
    <name evidence="2" type="ORF">BZG00_12550</name>
</gene>
<evidence type="ECO:0000256" key="1">
    <source>
        <dbReference type="SAM" id="Phobius"/>
    </source>
</evidence>
<evidence type="ECO:0000313" key="3">
    <source>
        <dbReference type="Proteomes" id="UP000189021"/>
    </source>
</evidence>
<keyword evidence="1" id="KW-1133">Transmembrane helix</keyword>
<name>A0AB36JUU3_9GAMM</name>
<dbReference type="Proteomes" id="UP000189021">
    <property type="component" value="Unassembled WGS sequence"/>
</dbReference>
<dbReference type="AlphaFoldDB" id="A0AB36JUU3"/>
<keyword evidence="1" id="KW-0812">Transmembrane</keyword>
<evidence type="ECO:0000313" key="2">
    <source>
        <dbReference type="EMBL" id="OOE38827.1"/>
    </source>
</evidence>
<organism evidence="2 3">
    <name type="scientific">Salinivibrio kushneri</name>
    <dbReference type="NCBI Taxonomy" id="1908198"/>
    <lineage>
        <taxon>Bacteria</taxon>
        <taxon>Pseudomonadati</taxon>
        <taxon>Pseudomonadota</taxon>
        <taxon>Gammaproteobacteria</taxon>
        <taxon>Vibrionales</taxon>
        <taxon>Vibrionaceae</taxon>
        <taxon>Salinivibrio</taxon>
    </lineage>
</organism>
<reference evidence="2 3" key="1">
    <citation type="journal article" date="2017" name="Genome Announc.">
        <title>Draft Genome Sequences of Salinivibrio proteolyticus, Salinivibrio sharmensis, Salinivibrio siamensis, Salinivibrio costicola subsp. alcaliphilus, Salinivibrio costicola subsp. vallismortis, and 29 New Isolates Belonging to the Genus Salinivibrio.</title>
        <authorList>
            <person name="Lopez-Hermoso C."/>
            <person name="de la Haba R.R."/>
            <person name="Sanchez-Porro C."/>
            <person name="Bayliss S.C."/>
            <person name="Feil E.J."/>
            <person name="Ventosa A."/>
        </authorList>
    </citation>
    <scope>NUCLEOTIDE SEQUENCE [LARGE SCALE GENOMIC DNA]</scope>
    <source>
        <strain evidence="2 3">AL184</strain>
    </source>
</reference>
<keyword evidence="3" id="KW-1185">Reference proteome</keyword>
<keyword evidence="1" id="KW-0472">Membrane</keyword>
<comment type="caution">
    <text evidence="2">The sequence shown here is derived from an EMBL/GenBank/DDBJ whole genome shotgun (WGS) entry which is preliminary data.</text>
</comment>
<dbReference type="EMBL" id="MUEK01000013">
    <property type="protein sequence ID" value="OOE38827.1"/>
    <property type="molecule type" value="Genomic_DNA"/>
</dbReference>
<accession>A0AB36JUU3</accession>
<protein>
    <submittedName>
        <fullName evidence="2">Uncharacterized protein</fullName>
    </submittedName>
</protein>
<proteinExistence type="predicted"/>
<sequence length="83" mass="9354">MTDISDQGSSGRMVHNAWMDSLVTNKCALVCLRHILLHLVWVSFAIYAQFFIDLVQKDSRCHAISGDLTQRFLLMASGGMMSY</sequence>
<feature type="transmembrane region" description="Helical" evidence="1">
    <location>
        <begin position="35"/>
        <end position="55"/>
    </location>
</feature>